<organism evidence="1 2">
    <name type="scientific">Methanosarcina baikalica</name>
    <dbReference type="NCBI Taxonomy" id="3073890"/>
    <lineage>
        <taxon>Archaea</taxon>
        <taxon>Methanobacteriati</taxon>
        <taxon>Methanobacteriota</taxon>
        <taxon>Stenosarchaea group</taxon>
        <taxon>Methanomicrobia</taxon>
        <taxon>Methanosarcinales</taxon>
        <taxon>Methanosarcinaceae</taxon>
        <taxon>Methanosarcina</taxon>
    </lineage>
</organism>
<dbReference type="Proteomes" id="UP001246244">
    <property type="component" value="Unassembled WGS sequence"/>
</dbReference>
<keyword evidence="2" id="KW-1185">Reference proteome</keyword>
<protein>
    <recommendedName>
        <fullName evidence="3">Mobile element protein</fullName>
    </recommendedName>
</protein>
<gene>
    <name evidence="1" type="ORF">RG963_06485</name>
</gene>
<name>A0ABU2D0B6_9EURY</name>
<sequence length="68" mass="8402">MKEKYPVSGFTKNKEAIYVTQNRKTPVRIEYLRKQVDLMSDQLNTKDDQINEVTERKSWWRFWLIMEF</sequence>
<accession>A0ABU2D0B6</accession>
<comment type="caution">
    <text evidence="1">The sequence shown here is derived from an EMBL/GenBank/DDBJ whole genome shotgun (WGS) entry which is preliminary data.</text>
</comment>
<evidence type="ECO:0000313" key="2">
    <source>
        <dbReference type="Proteomes" id="UP001246244"/>
    </source>
</evidence>
<proteinExistence type="predicted"/>
<evidence type="ECO:0008006" key="3">
    <source>
        <dbReference type="Google" id="ProtNLM"/>
    </source>
</evidence>
<dbReference type="RefSeq" id="WP_310575463.1">
    <property type="nucleotide sequence ID" value="NZ_JAVKPK010000020.1"/>
</dbReference>
<evidence type="ECO:0000313" key="1">
    <source>
        <dbReference type="EMBL" id="MDR7665436.1"/>
    </source>
</evidence>
<reference evidence="2" key="1">
    <citation type="submission" date="2023-07" db="EMBL/GenBank/DDBJ databases">
        <title>Whole-genome sequencing of a new Methanosarcina sp. Z-7115.</title>
        <authorList>
            <person name="Zhilina T.N."/>
            <person name="Merkel A.Y."/>
        </authorList>
    </citation>
    <scope>NUCLEOTIDE SEQUENCE [LARGE SCALE GENOMIC DNA]</scope>
    <source>
        <strain evidence="2">Z-7115</strain>
    </source>
</reference>
<dbReference type="EMBL" id="JAVKPK010000020">
    <property type="protein sequence ID" value="MDR7665436.1"/>
    <property type="molecule type" value="Genomic_DNA"/>
</dbReference>